<dbReference type="Gene3D" id="2.60.120.260">
    <property type="entry name" value="Galactose-binding domain-like"/>
    <property type="match status" value="1"/>
</dbReference>
<dbReference type="GO" id="GO:0016798">
    <property type="term" value="F:hydrolase activity, acting on glycosyl bonds"/>
    <property type="evidence" value="ECO:0007669"/>
    <property type="project" value="InterPro"/>
</dbReference>
<dbReference type="Proteomes" id="UP000249518">
    <property type="component" value="Unassembled WGS sequence"/>
</dbReference>
<feature type="domain" description="Secretion system C-terminal sorting" evidence="5">
    <location>
        <begin position="196"/>
        <end position="265"/>
    </location>
</feature>
<reference evidence="6 7" key="1">
    <citation type="submission" date="2018-06" db="EMBL/GenBank/DDBJ databases">
        <title>Genomic Encyclopedia of Type Strains, Phase III (KMG-III): the genomes of soil and plant-associated and newly described type strains.</title>
        <authorList>
            <person name="Whitman W."/>
        </authorList>
    </citation>
    <scope>NUCLEOTIDE SEQUENCE [LARGE SCALE GENOMIC DNA]</scope>
    <source>
        <strain evidence="6 7">CGMCC 1.12504</strain>
    </source>
</reference>
<dbReference type="NCBIfam" id="TIGR04183">
    <property type="entry name" value="Por_Secre_tail"/>
    <property type="match status" value="1"/>
</dbReference>
<proteinExistence type="predicted"/>
<evidence type="ECO:0000256" key="2">
    <source>
        <dbReference type="ARBA" id="ARBA00022801"/>
    </source>
</evidence>
<accession>A0A328WVJ4</accession>
<organism evidence="6 7">
    <name type="scientific">Flavobacterium lacus</name>
    <dbReference type="NCBI Taxonomy" id="1353778"/>
    <lineage>
        <taxon>Bacteria</taxon>
        <taxon>Pseudomonadati</taxon>
        <taxon>Bacteroidota</taxon>
        <taxon>Flavobacteriia</taxon>
        <taxon>Flavobacteriales</taxon>
        <taxon>Flavobacteriaceae</taxon>
        <taxon>Flavobacterium</taxon>
    </lineage>
</organism>
<name>A0A328WVJ4_9FLAO</name>
<feature type="chain" id="PRO_5016271010" evidence="3">
    <location>
        <begin position="19"/>
        <end position="266"/>
    </location>
</feature>
<gene>
    <name evidence="6" type="ORF">B0I10_102179</name>
</gene>
<dbReference type="InterPro" id="IPR003305">
    <property type="entry name" value="CenC_carb-bd"/>
</dbReference>
<dbReference type="InterPro" id="IPR008979">
    <property type="entry name" value="Galactose-bd-like_sf"/>
</dbReference>
<dbReference type="AlphaFoldDB" id="A0A328WVJ4"/>
<sequence>MKKLYFLLLISFTAAGFAQNIVVNPTFADGLNGWSATGSNYALPTLITNDGQDDSFSVQYVATATTGFDQRFTVVPGATVEVSFWYKAVRTDGAATGNTARIWSVFQAEDTTTPINPPGTTGAANDPLRNNNGYLPQATTWTFVTVTSEVPVGASRFLLQLRAYNGATISFDNISFVSPGAALSTSSFNSIAGLSLYPNPVTNGMLNISTQANAERTVQIYDILGKQVVNKVTSNEAINVSNLNAGVYIVKITEEGKTASRKLVIN</sequence>
<evidence type="ECO:0000259" key="4">
    <source>
        <dbReference type="Pfam" id="PF02018"/>
    </source>
</evidence>
<evidence type="ECO:0000256" key="1">
    <source>
        <dbReference type="ARBA" id="ARBA00022729"/>
    </source>
</evidence>
<dbReference type="EMBL" id="QLSV01000002">
    <property type="protein sequence ID" value="RAR50380.1"/>
    <property type="molecule type" value="Genomic_DNA"/>
</dbReference>
<dbReference type="InterPro" id="IPR026444">
    <property type="entry name" value="Secre_tail"/>
</dbReference>
<feature type="domain" description="CBM-cenC" evidence="4">
    <location>
        <begin position="19"/>
        <end position="91"/>
    </location>
</feature>
<keyword evidence="1 3" id="KW-0732">Signal</keyword>
<keyword evidence="2" id="KW-0378">Hydrolase</keyword>
<evidence type="ECO:0000259" key="5">
    <source>
        <dbReference type="Pfam" id="PF18962"/>
    </source>
</evidence>
<dbReference type="Pfam" id="PF02018">
    <property type="entry name" value="CBM_4_9"/>
    <property type="match status" value="1"/>
</dbReference>
<keyword evidence="7" id="KW-1185">Reference proteome</keyword>
<dbReference type="Pfam" id="PF18962">
    <property type="entry name" value="Por_Secre_tail"/>
    <property type="match status" value="1"/>
</dbReference>
<comment type="caution">
    <text evidence="6">The sequence shown here is derived from an EMBL/GenBank/DDBJ whole genome shotgun (WGS) entry which is preliminary data.</text>
</comment>
<evidence type="ECO:0000313" key="7">
    <source>
        <dbReference type="Proteomes" id="UP000249518"/>
    </source>
</evidence>
<evidence type="ECO:0000313" key="6">
    <source>
        <dbReference type="EMBL" id="RAR50380.1"/>
    </source>
</evidence>
<protein>
    <submittedName>
        <fullName evidence="6">Putative secreted protein (Por secretion system target)</fullName>
    </submittedName>
</protein>
<evidence type="ECO:0000256" key="3">
    <source>
        <dbReference type="SAM" id="SignalP"/>
    </source>
</evidence>
<dbReference type="SUPFAM" id="SSF49785">
    <property type="entry name" value="Galactose-binding domain-like"/>
    <property type="match status" value="1"/>
</dbReference>
<feature type="signal peptide" evidence="3">
    <location>
        <begin position="1"/>
        <end position="18"/>
    </location>
</feature>
<dbReference type="RefSeq" id="WP_181456874.1">
    <property type="nucleotide sequence ID" value="NZ_QLSV01000002.1"/>
</dbReference>